<feature type="region of interest" description="Disordered" evidence="2">
    <location>
        <begin position="334"/>
        <end position="353"/>
    </location>
</feature>
<dbReference type="PANTHER" id="PTHR15665:SF1">
    <property type="entry name" value="PROTEIN ASTEROID HOMOLOG 1"/>
    <property type="match status" value="1"/>
</dbReference>
<accession>A0AA85FPD8</accession>
<protein>
    <recommendedName>
        <fullName evidence="5">Asteroid domain-containing protein</fullName>
    </recommendedName>
</protein>
<dbReference type="SUPFAM" id="SSF88723">
    <property type="entry name" value="PIN domain-like"/>
    <property type="match status" value="1"/>
</dbReference>
<dbReference type="Proteomes" id="UP000050792">
    <property type="component" value="Unassembled WGS sequence"/>
</dbReference>
<evidence type="ECO:0000256" key="1">
    <source>
        <dbReference type="ARBA" id="ARBA00007398"/>
    </source>
</evidence>
<sequence>MGIRGLWTYIQSNSDNLSRYELHNQPLVIDAENFAASCYRQAAFRCEYGGEYLAFKGYVHSFLKQFSICRVEPIFIFGGCHPEEGSKLDTLLKRNMEYFDILSSALKFESTYSEKLNIDITPRLCRNVLVEILKESSVPYIACEREADINVAELAIYLRCPVTSGDSDFFIYRPNDHNQVYSFIPFSSISLDCKERFPPCSICQLDGASCYFISCTILNNSGPFYKLKYPMLPLFAILVGNDMISNIRLPTVIDSLMRTSVLQGRSHYQRHIDAIFNWLLRFHDIEQPLSSILSLYSRKERDGIEKEIRLGISDYLLSSSGEKLAHELGFSTEHRDSSNKLGSSNIQDPKTPCGSYCEDLSKRSKLKLDDNKDDDNDDKDSIFYRWPKELIKRFKFLELMPTLMDCMYVQNGVINRLVMEDINIPNSLDECMSKMRSILNGLILGLENHLGTNGKLCGMEDEYITEYRRSLNGHLTKTLVSVNPLKPHCAKTPEFSFLSFFSEFLNVNLVKDFKHVEMQGLAILLVLWFRSSSHAQKKAKNIQTSPVGLALSCCAIAINSNCEFVCRDRDAAAAAAAAAAAGDHVSSIRTHLDKCADSAESVYYQGNAPSFCIEDVHQLNELQSMASGLQHLVALIEVLCPFYNSNSNEFDTSHLRNPFIRFYPLWMLFASGRLLYWISRLLQNVDPSERNSTGVEENPNIPIDISCIYREFLRAVSLHACGSYCEDLSKLSKLKLDDNKDDDNDDKDSIFYRWPKELIKRFKFLELMPTLMDCMYVRNGVINRLVMEDINIPNSLDECMSKMRSILNGLILGLENHLGTNGKLCGMEDEYITEYRRSLNGHLTKTLVSVNPLKPHCAKTPEFSFLSFSSEFLNVNLVKDFKHVEMQGLAILLVLWFRSSSHAQKKAKNIQTSPVGLALSCCAIAINSNCEFVCRDRDAAAAAAAAAAAGDHVSSIRTHLDKCADSAESVYYQGNAPSFCIEDVHQLNELQSMASGLQHLVALIEVLCPFYNSNSNEFDTSHLRNPFIRFYPLWMLFASGRLLYWISRLLQNVDPSERFHRVKNHWLPKLLIRTNSVNQQQYCVQKDFTKLFNLIDKLN</sequence>
<feature type="compositionally biased region" description="Polar residues" evidence="2">
    <location>
        <begin position="339"/>
        <end position="348"/>
    </location>
</feature>
<dbReference type="InterPro" id="IPR026832">
    <property type="entry name" value="Asteroid"/>
</dbReference>
<dbReference type="WBParaSite" id="SRDH1_600.1">
    <property type="protein sequence ID" value="SRDH1_600.1"/>
    <property type="gene ID" value="SRDH1_600"/>
</dbReference>
<name>A0AA85FPD8_9TREM</name>
<reference evidence="3" key="1">
    <citation type="submission" date="2022-06" db="EMBL/GenBank/DDBJ databases">
        <authorList>
            <person name="Berger JAMES D."/>
            <person name="Berger JAMES D."/>
        </authorList>
    </citation>
    <scope>NUCLEOTIDE SEQUENCE [LARGE SCALE GENOMIC DNA]</scope>
</reference>
<comment type="similarity">
    <text evidence="1">Belongs to the asteroid family.</text>
</comment>
<evidence type="ECO:0000256" key="2">
    <source>
        <dbReference type="SAM" id="MobiDB-lite"/>
    </source>
</evidence>
<dbReference type="Gene3D" id="3.40.50.1010">
    <property type="entry name" value="5'-nuclease"/>
    <property type="match status" value="1"/>
</dbReference>
<dbReference type="PANTHER" id="PTHR15665">
    <property type="entry name" value="ASTEROID PROTEIN"/>
    <property type="match status" value="1"/>
</dbReference>
<dbReference type="InterPro" id="IPR029060">
    <property type="entry name" value="PIN-like_dom_sf"/>
</dbReference>
<organism evidence="3 4">
    <name type="scientific">Schistosoma rodhaini</name>
    <dbReference type="NCBI Taxonomy" id="6188"/>
    <lineage>
        <taxon>Eukaryota</taxon>
        <taxon>Metazoa</taxon>
        <taxon>Spiralia</taxon>
        <taxon>Lophotrochozoa</taxon>
        <taxon>Platyhelminthes</taxon>
        <taxon>Trematoda</taxon>
        <taxon>Digenea</taxon>
        <taxon>Strigeidida</taxon>
        <taxon>Schistosomatoidea</taxon>
        <taxon>Schistosomatidae</taxon>
        <taxon>Schistosoma</taxon>
    </lineage>
</organism>
<reference evidence="4" key="2">
    <citation type="submission" date="2023-11" db="UniProtKB">
        <authorList>
            <consortium name="WormBaseParasite"/>
        </authorList>
    </citation>
    <scope>IDENTIFICATION</scope>
</reference>
<evidence type="ECO:0000313" key="3">
    <source>
        <dbReference type="Proteomes" id="UP000050792"/>
    </source>
</evidence>
<evidence type="ECO:0000313" key="4">
    <source>
        <dbReference type="WBParaSite" id="SRDH1_600.1"/>
    </source>
</evidence>
<evidence type="ECO:0008006" key="5">
    <source>
        <dbReference type="Google" id="ProtNLM"/>
    </source>
</evidence>
<keyword evidence="3" id="KW-1185">Reference proteome</keyword>
<dbReference type="AlphaFoldDB" id="A0AA85FPD8"/>
<proteinExistence type="inferred from homology"/>